<feature type="binding site" evidence="7 10">
    <location>
        <position position="47"/>
    </location>
    <ligand>
        <name>Mg(2+)</name>
        <dbReference type="ChEBI" id="CHEBI:18420"/>
    </ligand>
</feature>
<dbReference type="PANTHER" id="PTHR20881:SF0">
    <property type="entry name" value="3-METHYL-2-OXOBUTANOATE HYDROXYMETHYLTRANSFERASE"/>
    <property type="match status" value="1"/>
</dbReference>
<feature type="binding site" evidence="7 10">
    <location>
        <position position="86"/>
    </location>
    <ligand>
        <name>Mg(2+)</name>
        <dbReference type="ChEBI" id="CHEBI:18420"/>
    </ligand>
</feature>
<dbReference type="GO" id="GO:0000287">
    <property type="term" value="F:magnesium ion binding"/>
    <property type="evidence" value="ECO:0007669"/>
    <property type="project" value="TreeGrafter"/>
</dbReference>
<dbReference type="GO" id="GO:0032259">
    <property type="term" value="P:methylation"/>
    <property type="evidence" value="ECO:0007669"/>
    <property type="project" value="UniProtKB-KW"/>
</dbReference>
<evidence type="ECO:0000256" key="7">
    <source>
        <dbReference type="HAMAP-Rule" id="MF_00156"/>
    </source>
</evidence>
<dbReference type="InterPro" id="IPR015813">
    <property type="entry name" value="Pyrv/PenolPyrv_kinase-like_dom"/>
</dbReference>
<keyword evidence="7 10" id="KW-0479">Metal-binding</keyword>
<keyword evidence="7 10" id="KW-0460">Magnesium</keyword>
<dbReference type="CDD" id="cd06557">
    <property type="entry name" value="KPHMT-like"/>
    <property type="match status" value="1"/>
</dbReference>
<dbReference type="AlphaFoldDB" id="A0A1H6WZ07"/>
<keyword evidence="5 7" id="KW-0808">Transferase</keyword>
<dbReference type="GO" id="GO:0015940">
    <property type="term" value="P:pantothenate biosynthetic process"/>
    <property type="evidence" value="ECO:0007669"/>
    <property type="project" value="UniProtKB-UniRule"/>
</dbReference>
<comment type="subcellular location">
    <subcellularLocation>
        <location evidence="7">Cytoplasm</location>
    </subcellularLocation>
</comment>
<dbReference type="SUPFAM" id="SSF51621">
    <property type="entry name" value="Phosphoenolpyruvate/pyruvate domain"/>
    <property type="match status" value="1"/>
</dbReference>
<comment type="cofactor">
    <cofactor evidence="7 10">
        <name>Mg(2+)</name>
        <dbReference type="ChEBI" id="CHEBI:18420"/>
    </cofactor>
    <text evidence="7 10">Binds 1 Mg(2+) ion per subunit.</text>
</comment>
<evidence type="ECO:0000256" key="5">
    <source>
        <dbReference type="ARBA" id="ARBA00022679"/>
    </source>
</evidence>
<keyword evidence="4 7" id="KW-0566">Pantothenate biosynthesis</keyword>
<evidence type="ECO:0000256" key="3">
    <source>
        <dbReference type="ARBA" id="ARBA00011424"/>
    </source>
</evidence>
<comment type="similarity">
    <text evidence="2 7">Belongs to the PanB family.</text>
</comment>
<dbReference type="Gene3D" id="3.20.20.60">
    <property type="entry name" value="Phosphoenolpyruvate-binding domains"/>
    <property type="match status" value="1"/>
</dbReference>
<proteinExistence type="inferred from homology"/>
<dbReference type="Pfam" id="PF02548">
    <property type="entry name" value="Pantoate_transf"/>
    <property type="match status" value="1"/>
</dbReference>
<dbReference type="UniPathway" id="UPA00028">
    <property type="reaction ID" value="UER00003"/>
</dbReference>
<dbReference type="HAMAP" id="MF_00156">
    <property type="entry name" value="PanB"/>
    <property type="match status" value="1"/>
</dbReference>
<dbReference type="FunFam" id="3.20.20.60:FF:000003">
    <property type="entry name" value="3-methyl-2-oxobutanoate hydroxymethyltransferase"/>
    <property type="match status" value="1"/>
</dbReference>
<dbReference type="Proteomes" id="UP000199662">
    <property type="component" value="Unassembled WGS sequence"/>
</dbReference>
<evidence type="ECO:0000313" key="12">
    <source>
        <dbReference type="Proteomes" id="UP000199662"/>
    </source>
</evidence>
<protein>
    <recommendedName>
        <fullName evidence="7">3-methyl-2-oxobutanoate hydroxymethyltransferase</fullName>
        <ecNumber evidence="7">2.1.2.11</ecNumber>
    </recommendedName>
    <alternativeName>
        <fullName evidence="7">Ketopantoate hydroxymethyltransferase</fullName>
        <shortName evidence="7">KPHMT</shortName>
    </alternativeName>
</protein>
<dbReference type="GO" id="GO:0003864">
    <property type="term" value="F:3-methyl-2-oxobutanoate hydroxymethyltransferase activity"/>
    <property type="evidence" value="ECO:0007669"/>
    <property type="project" value="UniProtKB-UniRule"/>
</dbReference>
<dbReference type="EC" id="2.1.2.11" evidence="7"/>
<evidence type="ECO:0000256" key="10">
    <source>
        <dbReference type="PIRSR" id="PIRSR000388-3"/>
    </source>
</evidence>
<comment type="pathway">
    <text evidence="1 7">Cofactor biosynthesis; (R)-pantothenate biosynthesis; (R)-pantoate from 3-methyl-2-oxobutanoate: step 1/2.</text>
</comment>
<dbReference type="PANTHER" id="PTHR20881">
    <property type="entry name" value="3-METHYL-2-OXOBUTANOATE HYDROXYMETHYLTRANSFERASE"/>
    <property type="match status" value="1"/>
</dbReference>
<dbReference type="RefSeq" id="WP_091830075.1">
    <property type="nucleotide sequence ID" value="NZ_FNZK01000004.1"/>
</dbReference>
<dbReference type="GO" id="GO:0008168">
    <property type="term" value="F:methyltransferase activity"/>
    <property type="evidence" value="ECO:0007669"/>
    <property type="project" value="UniProtKB-KW"/>
</dbReference>
<feature type="binding site" evidence="7 9">
    <location>
        <begin position="47"/>
        <end position="48"/>
    </location>
    <ligand>
        <name>3-methyl-2-oxobutanoate</name>
        <dbReference type="ChEBI" id="CHEBI:11851"/>
    </ligand>
</feature>
<keyword evidence="11" id="KW-0489">Methyltransferase</keyword>
<evidence type="ECO:0000256" key="8">
    <source>
        <dbReference type="PIRSR" id="PIRSR000388-1"/>
    </source>
</evidence>
<accession>A0A1H6WZ07</accession>
<keyword evidence="7" id="KW-0963">Cytoplasm</keyword>
<organism evidence="11 12">
    <name type="scientific">Propionispira arboris</name>
    <dbReference type="NCBI Taxonomy" id="84035"/>
    <lineage>
        <taxon>Bacteria</taxon>
        <taxon>Bacillati</taxon>
        <taxon>Bacillota</taxon>
        <taxon>Negativicutes</taxon>
        <taxon>Selenomonadales</taxon>
        <taxon>Selenomonadaceae</taxon>
        <taxon>Propionispira</taxon>
    </lineage>
</organism>
<sequence length="278" mass="29661">MQNTRVTVATLRERKETKTPITMLTAYDYTMASLLDCAKIDMILVGDSLGNVILGYDSTIPVTVEDMIHHGRAVCRGAQYSMVVIDMPFMSYQISAEDAVSNAGRIMKETQAQAVKLEGGIEILAAVKKILAAGIPVIGHLGLTPQSVNQLGGYKVQGKDQMAAQKLMDDAKALAQAGVSAIVLECVPAKLAGTITAAISVPTIGIGAGNACDGQVLVVNDMIGLSSGFSPKFVHKFTDMNTLVLTAVADYKQHVTSRQFPAEQHTFKISDEIIGKLY</sequence>
<feature type="active site" description="Proton acceptor" evidence="7 8">
    <location>
        <position position="185"/>
    </location>
</feature>
<evidence type="ECO:0000256" key="4">
    <source>
        <dbReference type="ARBA" id="ARBA00022655"/>
    </source>
</evidence>
<gene>
    <name evidence="7" type="primary">panB</name>
    <name evidence="11" type="ORF">SAMN05660742_104208</name>
</gene>
<dbReference type="GO" id="GO:0005737">
    <property type="term" value="C:cytoplasm"/>
    <property type="evidence" value="ECO:0007669"/>
    <property type="project" value="UniProtKB-SubCell"/>
</dbReference>
<dbReference type="NCBIfam" id="TIGR00222">
    <property type="entry name" value="panB"/>
    <property type="match status" value="1"/>
</dbReference>
<dbReference type="InterPro" id="IPR003700">
    <property type="entry name" value="Pantoate_hydroxy_MeTrfase"/>
</dbReference>
<name>A0A1H6WZ07_9FIRM</name>
<evidence type="ECO:0000256" key="6">
    <source>
        <dbReference type="ARBA" id="ARBA00056497"/>
    </source>
</evidence>
<feature type="binding site" evidence="7 9">
    <location>
        <position position="116"/>
    </location>
    <ligand>
        <name>3-methyl-2-oxobutanoate</name>
        <dbReference type="ChEBI" id="CHEBI:11851"/>
    </ligand>
</feature>
<evidence type="ECO:0000256" key="2">
    <source>
        <dbReference type="ARBA" id="ARBA00008676"/>
    </source>
</evidence>
<dbReference type="EMBL" id="FNZK01000004">
    <property type="protein sequence ID" value="SEJ22058.1"/>
    <property type="molecule type" value="Genomic_DNA"/>
</dbReference>
<comment type="catalytic activity">
    <reaction evidence="7">
        <text>(6R)-5,10-methylene-5,6,7,8-tetrahydrofolate + 3-methyl-2-oxobutanoate + H2O = 2-dehydropantoate + (6S)-5,6,7,8-tetrahydrofolate</text>
        <dbReference type="Rhea" id="RHEA:11824"/>
        <dbReference type="ChEBI" id="CHEBI:11561"/>
        <dbReference type="ChEBI" id="CHEBI:11851"/>
        <dbReference type="ChEBI" id="CHEBI:15377"/>
        <dbReference type="ChEBI" id="CHEBI:15636"/>
        <dbReference type="ChEBI" id="CHEBI:57453"/>
        <dbReference type="EC" id="2.1.2.11"/>
    </reaction>
</comment>
<evidence type="ECO:0000313" key="11">
    <source>
        <dbReference type="EMBL" id="SEJ22058.1"/>
    </source>
</evidence>
<evidence type="ECO:0000256" key="9">
    <source>
        <dbReference type="PIRSR" id="PIRSR000388-2"/>
    </source>
</evidence>
<comment type="function">
    <text evidence="6 7">Catalyzes the reversible reaction in which hydroxymethyl group from 5,10-methylenetetrahydrofolate is transferred onto alpha-ketoisovalerate to form ketopantoate.</text>
</comment>
<dbReference type="NCBIfam" id="NF001452">
    <property type="entry name" value="PRK00311.1"/>
    <property type="match status" value="1"/>
</dbReference>
<dbReference type="InterPro" id="IPR040442">
    <property type="entry name" value="Pyrv_kinase-like_dom_sf"/>
</dbReference>
<feature type="binding site" evidence="7 10">
    <location>
        <position position="118"/>
    </location>
    <ligand>
        <name>Mg(2+)</name>
        <dbReference type="ChEBI" id="CHEBI:18420"/>
    </ligand>
</feature>
<evidence type="ECO:0000256" key="1">
    <source>
        <dbReference type="ARBA" id="ARBA00005033"/>
    </source>
</evidence>
<comment type="subunit">
    <text evidence="3 7">Homodecamer; pentamer of dimers.</text>
</comment>
<reference evidence="11 12" key="1">
    <citation type="submission" date="2016-10" db="EMBL/GenBank/DDBJ databases">
        <authorList>
            <person name="de Groot N.N."/>
        </authorList>
    </citation>
    <scope>NUCLEOTIDE SEQUENCE [LARGE SCALE GENOMIC DNA]</scope>
    <source>
        <strain evidence="11 12">DSM 2179</strain>
    </source>
</reference>
<dbReference type="PIRSF" id="PIRSF000388">
    <property type="entry name" value="Pantoate_hydroxy_MeTrfase"/>
    <property type="match status" value="1"/>
</dbReference>
<keyword evidence="12" id="KW-1185">Reference proteome</keyword>
<dbReference type="STRING" id="84035.SAMN05660742_104208"/>
<feature type="binding site" evidence="7 9">
    <location>
        <position position="86"/>
    </location>
    <ligand>
        <name>3-methyl-2-oxobutanoate</name>
        <dbReference type="ChEBI" id="CHEBI:11851"/>
    </ligand>
</feature>